<dbReference type="InterPro" id="IPR013149">
    <property type="entry name" value="ADH-like_C"/>
</dbReference>
<feature type="domain" description="Enoyl reductase (ER)" evidence="3">
    <location>
        <begin position="12"/>
        <end position="327"/>
    </location>
</feature>
<evidence type="ECO:0000259" key="3">
    <source>
        <dbReference type="SMART" id="SM00829"/>
    </source>
</evidence>
<proteinExistence type="predicted"/>
<dbReference type="AlphaFoldDB" id="A0A511DJA9"/>
<gene>
    <name evidence="4" type="ORF">PSU4_38450</name>
</gene>
<dbReference type="Proteomes" id="UP000321685">
    <property type="component" value="Unassembled WGS sequence"/>
</dbReference>
<comment type="caution">
    <text evidence="4">The sequence shown here is derived from an EMBL/GenBank/DDBJ whole genome shotgun (WGS) entry which is preliminary data.</text>
</comment>
<dbReference type="PANTHER" id="PTHR44154:SF1">
    <property type="entry name" value="QUINONE OXIDOREDUCTASE"/>
    <property type="match status" value="1"/>
</dbReference>
<dbReference type="Gene3D" id="3.90.180.10">
    <property type="entry name" value="Medium-chain alcohol dehydrogenases, catalytic domain"/>
    <property type="match status" value="1"/>
</dbReference>
<evidence type="ECO:0000256" key="2">
    <source>
        <dbReference type="SAM" id="MobiDB-lite"/>
    </source>
</evidence>
<dbReference type="OrthoDB" id="7355832at2"/>
<dbReference type="GO" id="GO:0016491">
    <property type="term" value="F:oxidoreductase activity"/>
    <property type="evidence" value="ECO:0007669"/>
    <property type="project" value="InterPro"/>
</dbReference>
<evidence type="ECO:0000313" key="5">
    <source>
        <dbReference type="Proteomes" id="UP000321685"/>
    </source>
</evidence>
<dbReference type="SUPFAM" id="SSF50129">
    <property type="entry name" value="GroES-like"/>
    <property type="match status" value="1"/>
</dbReference>
<feature type="region of interest" description="Disordered" evidence="2">
    <location>
        <begin position="39"/>
        <end position="64"/>
    </location>
</feature>
<evidence type="ECO:0000313" key="4">
    <source>
        <dbReference type="EMBL" id="GEL24891.1"/>
    </source>
</evidence>
<dbReference type="InterPro" id="IPR051603">
    <property type="entry name" value="Zinc-ADH_QOR/CCCR"/>
</dbReference>
<dbReference type="InterPro" id="IPR036291">
    <property type="entry name" value="NAD(P)-bd_dom_sf"/>
</dbReference>
<dbReference type="CDD" id="cd08253">
    <property type="entry name" value="zeta_crystallin"/>
    <property type="match status" value="1"/>
</dbReference>
<dbReference type="InterPro" id="IPR020843">
    <property type="entry name" value="ER"/>
</dbReference>
<evidence type="ECO:0000256" key="1">
    <source>
        <dbReference type="ARBA" id="ARBA00022857"/>
    </source>
</evidence>
<dbReference type="PANTHER" id="PTHR44154">
    <property type="entry name" value="QUINONE OXIDOREDUCTASE"/>
    <property type="match status" value="1"/>
</dbReference>
<protein>
    <submittedName>
        <fullName evidence="4">NADPH:quinone oxidoreductase</fullName>
    </submittedName>
</protein>
<keyword evidence="1" id="KW-0521">NADP</keyword>
<dbReference type="SUPFAM" id="SSF51735">
    <property type="entry name" value="NAD(P)-binding Rossmann-fold domains"/>
    <property type="match status" value="1"/>
</dbReference>
<accession>A0A511DJA9</accession>
<dbReference type="Gene3D" id="3.40.50.720">
    <property type="entry name" value="NAD(P)-binding Rossmann-like Domain"/>
    <property type="match status" value="1"/>
</dbReference>
<dbReference type="Pfam" id="PF00107">
    <property type="entry name" value="ADH_zinc_N"/>
    <property type="match status" value="1"/>
</dbReference>
<dbReference type="Pfam" id="PF08240">
    <property type="entry name" value="ADH_N"/>
    <property type="match status" value="1"/>
</dbReference>
<sequence length="333" mass="34170">MRAAWYDRPGPARDVLVVGELPDPAPGAGEALVRVAASGVNPSDHKRRSSVAPTRRCVPHSDGAGTVVATGDGVERDWIGRRVWLWNAVNRHGYGVSEPGESGTAAELVAIPVDHLAALPDTVGFDVGACLGVPAFTAYAAVLGDGPVDGATILVQGGAGSVGEVAVQLAVQAGATVLATVSSPSKAERARAAGAHHVIDYRTTDVRTAVRDHAPGGVDRVVEVDFAANVHTDTEVLAPYGTIASYSSTSNPEPVVPYFALQLKGATLRTIQVFTMPADQRARAVGHIGTALAAGTLVPSIAAVFGLDDIAAAHEAAENRPEGNVIVEPGMRG</sequence>
<name>A0A511DJA9_9PSEU</name>
<dbReference type="EMBL" id="BJVJ01000042">
    <property type="protein sequence ID" value="GEL24891.1"/>
    <property type="molecule type" value="Genomic_DNA"/>
</dbReference>
<dbReference type="InterPro" id="IPR011032">
    <property type="entry name" value="GroES-like_sf"/>
</dbReference>
<dbReference type="SMART" id="SM00829">
    <property type="entry name" value="PKS_ER"/>
    <property type="match status" value="1"/>
</dbReference>
<keyword evidence="5" id="KW-1185">Reference proteome</keyword>
<reference evidence="4 5" key="1">
    <citation type="submission" date="2019-07" db="EMBL/GenBank/DDBJ databases">
        <title>Whole genome shotgun sequence of Pseudonocardia sulfidoxydans NBRC 16205.</title>
        <authorList>
            <person name="Hosoyama A."/>
            <person name="Uohara A."/>
            <person name="Ohji S."/>
            <person name="Ichikawa N."/>
        </authorList>
    </citation>
    <scope>NUCLEOTIDE SEQUENCE [LARGE SCALE GENOMIC DNA]</scope>
    <source>
        <strain evidence="4 5">NBRC 16205</strain>
    </source>
</reference>
<organism evidence="4 5">
    <name type="scientific">Pseudonocardia sulfidoxydans NBRC 16205</name>
    <dbReference type="NCBI Taxonomy" id="1223511"/>
    <lineage>
        <taxon>Bacteria</taxon>
        <taxon>Bacillati</taxon>
        <taxon>Actinomycetota</taxon>
        <taxon>Actinomycetes</taxon>
        <taxon>Pseudonocardiales</taxon>
        <taxon>Pseudonocardiaceae</taxon>
        <taxon>Pseudonocardia</taxon>
    </lineage>
</organism>
<dbReference type="RefSeq" id="WP_147110217.1">
    <property type="nucleotide sequence ID" value="NZ_BJVJ01000042.1"/>
</dbReference>
<dbReference type="InterPro" id="IPR013154">
    <property type="entry name" value="ADH-like_N"/>
</dbReference>